<gene>
    <name evidence="3" type="ORF">OQ287_09145</name>
</gene>
<evidence type="ECO:0000256" key="2">
    <source>
        <dbReference type="SAM" id="SignalP"/>
    </source>
</evidence>
<sequence>MTASLPCLVALVLASLIVGVSPALAEVTPSSMQQGDTRAQAQQRLKARQIDSQRTRVERQARDLHRAERQGREKATGERMRLRREQQTLRTEKNKADNVAGTR</sequence>
<feature type="region of interest" description="Disordered" evidence="1">
    <location>
        <begin position="28"/>
        <end position="103"/>
    </location>
</feature>
<dbReference type="AlphaFoldDB" id="A0AA42CU84"/>
<feature type="signal peptide" evidence="2">
    <location>
        <begin position="1"/>
        <end position="25"/>
    </location>
</feature>
<dbReference type="Proteomes" id="UP001165678">
    <property type="component" value="Unassembled WGS sequence"/>
</dbReference>
<dbReference type="RefSeq" id="WP_250935435.1">
    <property type="nucleotide sequence ID" value="NZ_JAMLJK010000001.1"/>
</dbReference>
<feature type="chain" id="PRO_5041278672" evidence="2">
    <location>
        <begin position="26"/>
        <end position="103"/>
    </location>
</feature>
<feature type="compositionally biased region" description="Basic and acidic residues" evidence="1">
    <location>
        <begin position="48"/>
        <end position="96"/>
    </location>
</feature>
<name>A0AA42CU84_9GAMM</name>
<comment type="caution">
    <text evidence="3">The sequence shown here is derived from an EMBL/GenBank/DDBJ whole genome shotgun (WGS) entry which is preliminary data.</text>
</comment>
<keyword evidence="2" id="KW-0732">Signal</keyword>
<evidence type="ECO:0000313" key="3">
    <source>
        <dbReference type="EMBL" id="MCX2524407.1"/>
    </source>
</evidence>
<protein>
    <submittedName>
        <fullName evidence="3">Uncharacterized protein</fullName>
    </submittedName>
</protein>
<proteinExistence type="predicted"/>
<reference evidence="3" key="1">
    <citation type="submission" date="2022-11" db="EMBL/GenBank/DDBJ databases">
        <title>Larsenimonas rhizosphaerae sp. nov., isolated from a tidal mudflat.</title>
        <authorList>
            <person name="Lee S.D."/>
            <person name="Kim I.S."/>
        </authorList>
    </citation>
    <scope>NUCLEOTIDE SEQUENCE</scope>
    <source>
        <strain evidence="3">GH2-1</strain>
    </source>
</reference>
<evidence type="ECO:0000313" key="4">
    <source>
        <dbReference type="Proteomes" id="UP001165678"/>
    </source>
</evidence>
<accession>A0AA42CU84</accession>
<organism evidence="3 4">
    <name type="scientific">Larsenimonas rhizosphaerae</name>
    <dbReference type="NCBI Taxonomy" id="2944682"/>
    <lineage>
        <taxon>Bacteria</taxon>
        <taxon>Pseudomonadati</taxon>
        <taxon>Pseudomonadota</taxon>
        <taxon>Gammaproteobacteria</taxon>
        <taxon>Oceanospirillales</taxon>
        <taxon>Halomonadaceae</taxon>
        <taxon>Larsenimonas</taxon>
    </lineage>
</organism>
<dbReference type="EMBL" id="JAPIVE010000002">
    <property type="protein sequence ID" value="MCX2524407.1"/>
    <property type="molecule type" value="Genomic_DNA"/>
</dbReference>
<feature type="compositionally biased region" description="Polar residues" evidence="1">
    <location>
        <begin position="28"/>
        <end position="37"/>
    </location>
</feature>
<keyword evidence="4" id="KW-1185">Reference proteome</keyword>
<evidence type="ECO:0000256" key="1">
    <source>
        <dbReference type="SAM" id="MobiDB-lite"/>
    </source>
</evidence>